<dbReference type="GO" id="GO:0017061">
    <property type="term" value="F:S-methyl-5-thioadenosine phosphorylase activity"/>
    <property type="evidence" value="ECO:0007669"/>
    <property type="project" value="UniProtKB-EC"/>
</dbReference>
<evidence type="ECO:0000256" key="7">
    <source>
        <dbReference type="ARBA" id="ARBA00047989"/>
    </source>
</evidence>
<dbReference type="Proteomes" id="UP000295496">
    <property type="component" value="Unassembled WGS sequence"/>
</dbReference>
<reference evidence="11 12" key="1">
    <citation type="submission" date="2019-03" db="EMBL/GenBank/DDBJ databases">
        <title>Genomic Encyclopedia of Type Strains, Phase IV (KMG-IV): sequencing the most valuable type-strain genomes for metagenomic binning, comparative biology and taxonomic classification.</title>
        <authorList>
            <person name="Goeker M."/>
        </authorList>
    </citation>
    <scope>NUCLEOTIDE SEQUENCE [LARGE SCALE GENOMIC DNA]</scope>
    <source>
        <strain evidence="11 12">DSM 10053</strain>
    </source>
</reference>
<comment type="caution">
    <text evidence="11">The sequence shown here is derived from an EMBL/GenBank/DDBJ whole genome shotgun (WGS) entry which is preliminary data.</text>
</comment>
<dbReference type="SUPFAM" id="SSF64438">
    <property type="entry name" value="CNF1/YfiH-like putative cysteine hydrolases"/>
    <property type="match status" value="1"/>
</dbReference>
<comment type="catalytic activity">
    <reaction evidence="7">
        <text>adenosine + H2O + H(+) = inosine + NH4(+)</text>
        <dbReference type="Rhea" id="RHEA:24408"/>
        <dbReference type="ChEBI" id="CHEBI:15377"/>
        <dbReference type="ChEBI" id="CHEBI:15378"/>
        <dbReference type="ChEBI" id="CHEBI:16335"/>
        <dbReference type="ChEBI" id="CHEBI:17596"/>
        <dbReference type="ChEBI" id="CHEBI:28938"/>
        <dbReference type="EC" id="3.5.4.4"/>
    </reaction>
    <physiologicalReaction direction="left-to-right" evidence="7">
        <dbReference type="Rhea" id="RHEA:24409"/>
    </physiologicalReaction>
</comment>
<dbReference type="GO" id="GO:0005507">
    <property type="term" value="F:copper ion binding"/>
    <property type="evidence" value="ECO:0007669"/>
    <property type="project" value="TreeGrafter"/>
</dbReference>
<protein>
    <recommendedName>
        <fullName evidence="10">Purine nucleoside phosphorylase</fullName>
    </recommendedName>
</protein>
<keyword evidence="4" id="KW-0479">Metal-binding</keyword>
<sequence length="252" mass="27955">MSEKNAKKITALSPPWQTSSNVRAFSTTRQGGFSVAPYTSFNLGHHVGDDQTAVQNNRILLTEQLGLPQFPLFLNQVHSTKIIRLPYHGTDIQADAVYTDQKNQVCLVMTADCLPVLFTNTQGNEVAAVHAGWRGLCDGILEQTVQCFKSSPQTLKVWLGPAIGPTAFQVGQDVVDQFVLQDPRAIAAFTPDSTTQGKYFANLYLLATQRLHKLGITQIIGGEHCTYLEQDDFFSYRRDGITGRMASLIWFE</sequence>
<keyword evidence="3" id="KW-0808">Transferase</keyword>
<dbReference type="EMBL" id="SMGJ01000004">
    <property type="protein sequence ID" value="TCK69586.1"/>
    <property type="molecule type" value="Genomic_DNA"/>
</dbReference>
<dbReference type="Pfam" id="PF02578">
    <property type="entry name" value="Cu-oxidase_4"/>
    <property type="match status" value="1"/>
</dbReference>
<dbReference type="CDD" id="cd16833">
    <property type="entry name" value="YfiH"/>
    <property type="match status" value="1"/>
</dbReference>
<dbReference type="InterPro" id="IPR038371">
    <property type="entry name" value="Cu_polyphenol_OxRdtase_sf"/>
</dbReference>
<comment type="similarity">
    <text evidence="2 10">Belongs to the purine nucleoside phosphorylase YfiH/LACC1 family.</text>
</comment>
<keyword evidence="5" id="KW-0378">Hydrolase</keyword>
<comment type="catalytic activity">
    <reaction evidence="9">
        <text>S-methyl-5'-thioadenosine + phosphate = 5-(methylsulfanyl)-alpha-D-ribose 1-phosphate + adenine</text>
        <dbReference type="Rhea" id="RHEA:11852"/>
        <dbReference type="ChEBI" id="CHEBI:16708"/>
        <dbReference type="ChEBI" id="CHEBI:17509"/>
        <dbReference type="ChEBI" id="CHEBI:43474"/>
        <dbReference type="ChEBI" id="CHEBI:58533"/>
        <dbReference type="EC" id="2.4.2.28"/>
    </reaction>
    <physiologicalReaction direction="left-to-right" evidence="9">
        <dbReference type="Rhea" id="RHEA:11853"/>
    </physiologicalReaction>
</comment>
<keyword evidence="6" id="KW-0862">Zinc</keyword>
<keyword evidence="12" id="KW-1185">Reference proteome</keyword>
<comment type="catalytic activity">
    <reaction evidence="1">
        <text>inosine + phosphate = alpha-D-ribose 1-phosphate + hypoxanthine</text>
        <dbReference type="Rhea" id="RHEA:27646"/>
        <dbReference type="ChEBI" id="CHEBI:17368"/>
        <dbReference type="ChEBI" id="CHEBI:17596"/>
        <dbReference type="ChEBI" id="CHEBI:43474"/>
        <dbReference type="ChEBI" id="CHEBI:57720"/>
        <dbReference type="EC" id="2.4.2.1"/>
    </reaction>
    <physiologicalReaction direction="left-to-right" evidence="1">
        <dbReference type="Rhea" id="RHEA:27647"/>
    </physiologicalReaction>
</comment>
<evidence type="ECO:0000256" key="2">
    <source>
        <dbReference type="ARBA" id="ARBA00007353"/>
    </source>
</evidence>
<comment type="catalytic activity">
    <reaction evidence="8">
        <text>adenosine + phosphate = alpha-D-ribose 1-phosphate + adenine</text>
        <dbReference type="Rhea" id="RHEA:27642"/>
        <dbReference type="ChEBI" id="CHEBI:16335"/>
        <dbReference type="ChEBI" id="CHEBI:16708"/>
        <dbReference type="ChEBI" id="CHEBI:43474"/>
        <dbReference type="ChEBI" id="CHEBI:57720"/>
        <dbReference type="EC" id="2.4.2.1"/>
    </reaction>
    <physiologicalReaction direction="left-to-right" evidence="8">
        <dbReference type="Rhea" id="RHEA:27643"/>
    </physiologicalReaction>
</comment>
<dbReference type="OrthoDB" id="4279at2"/>
<evidence type="ECO:0000256" key="1">
    <source>
        <dbReference type="ARBA" id="ARBA00000553"/>
    </source>
</evidence>
<evidence type="ECO:0000256" key="8">
    <source>
        <dbReference type="ARBA" id="ARBA00048968"/>
    </source>
</evidence>
<dbReference type="InterPro" id="IPR011324">
    <property type="entry name" value="Cytotoxic_necrot_fac-like_cat"/>
</dbReference>
<dbReference type="NCBIfam" id="TIGR00726">
    <property type="entry name" value="peptidoglycan editing factor PgeF"/>
    <property type="match status" value="1"/>
</dbReference>
<name>A0A4R1KWE3_9PAST</name>
<gene>
    <name evidence="11" type="ORF">EV692_1510</name>
</gene>
<evidence type="ECO:0000256" key="10">
    <source>
        <dbReference type="RuleBase" id="RU361274"/>
    </source>
</evidence>
<evidence type="ECO:0000256" key="6">
    <source>
        <dbReference type="ARBA" id="ARBA00022833"/>
    </source>
</evidence>
<dbReference type="AlphaFoldDB" id="A0A4R1KWE3"/>
<dbReference type="PANTHER" id="PTHR30616">
    <property type="entry name" value="UNCHARACTERIZED PROTEIN YFIH"/>
    <property type="match status" value="1"/>
</dbReference>
<dbReference type="PANTHER" id="PTHR30616:SF2">
    <property type="entry name" value="PURINE NUCLEOSIDE PHOSPHORYLASE LACC1"/>
    <property type="match status" value="1"/>
</dbReference>
<proteinExistence type="inferred from homology"/>
<evidence type="ECO:0000256" key="3">
    <source>
        <dbReference type="ARBA" id="ARBA00022679"/>
    </source>
</evidence>
<evidence type="ECO:0000256" key="5">
    <source>
        <dbReference type="ARBA" id="ARBA00022801"/>
    </source>
</evidence>
<dbReference type="InterPro" id="IPR003730">
    <property type="entry name" value="Cu_polyphenol_OxRdtase"/>
</dbReference>
<organism evidence="11 12">
    <name type="scientific">Lonepinella koalarum</name>
    <dbReference type="NCBI Taxonomy" id="53417"/>
    <lineage>
        <taxon>Bacteria</taxon>
        <taxon>Pseudomonadati</taxon>
        <taxon>Pseudomonadota</taxon>
        <taxon>Gammaproteobacteria</taxon>
        <taxon>Pasteurellales</taxon>
        <taxon>Pasteurellaceae</taxon>
        <taxon>Lonepinella</taxon>
    </lineage>
</organism>
<accession>A0A4R1KWE3</accession>
<evidence type="ECO:0000256" key="9">
    <source>
        <dbReference type="ARBA" id="ARBA00049893"/>
    </source>
</evidence>
<evidence type="ECO:0000313" key="12">
    <source>
        <dbReference type="Proteomes" id="UP000295496"/>
    </source>
</evidence>
<dbReference type="Gene3D" id="3.60.140.10">
    <property type="entry name" value="CNF1/YfiH-like putative cysteine hydrolases"/>
    <property type="match status" value="1"/>
</dbReference>
<evidence type="ECO:0000256" key="4">
    <source>
        <dbReference type="ARBA" id="ARBA00022723"/>
    </source>
</evidence>
<evidence type="ECO:0000313" key="11">
    <source>
        <dbReference type="EMBL" id="TCK69586.1"/>
    </source>
</evidence>
<dbReference type="GO" id="GO:0016787">
    <property type="term" value="F:hydrolase activity"/>
    <property type="evidence" value="ECO:0007669"/>
    <property type="project" value="UniProtKB-KW"/>
</dbReference>